<dbReference type="AlphaFoldDB" id="A0A239I3X7"/>
<dbReference type="Gene3D" id="2.60.120.260">
    <property type="entry name" value="Galactose-binding domain-like"/>
    <property type="match status" value="1"/>
</dbReference>
<dbReference type="Gene3D" id="3.40.50.1820">
    <property type="entry name" value="alpha/beta hydrolase"/>
    <property type="match status" value="1"/>
</dbReference>
<name>A0A239I3X7_9ACTN</name>
<dbReference type="RefSeq" id="WP_217897479.1">
    <property type="nucleotide sequence ID" value="NZ_FZOH01000010.1"/>
</dbReference>
<dbReference type="NCBIfam" id="TIGR00976">
    <property type="entry name" value="CocE_NonD"/>
    <property type="match status" value="1"/>
</dbReference>
<evidence type="ECO:0000256" key="2">
    <source>
        <dbReference type="SAM" id="MobiDB-lite"/>
    </source>
</evidence>
<dbReference type="Proteomes" id="UP000198386">
    <property type="component" value="Unassembled WGS sequence"/>
</dbReference>
<evidence type="ECO:0000259" key="3">
    <source>
        <dbReference type="SMART" id="SM00939"/>
    </source>
</evidence>
<reference evidence="5" key="1">
    <citation type="submission" date="2017-06" db="EMBL/GenBank/DDBJ databases">
        <authorList>
            <person name="Varghese N."/>
            <person name="Submissions S."/>
        </authorList>
    </citation>
    <scope>NUCLEOTIDE SEQUENCE [LARGE SCALE GENOMIC DNA]</scope>
    <source>
        <strain evidence="5">DSM 45423</strain>
    </source>
</reference>
<feature type="region of interest" description="Disordered" evidence="2">
    <location>
        <begin position="289"/>
        <end position="332"/>
    </location>
</feature>
<gene>
    <name evidence="4" type="ORF">SAMN04488107_4143</name>
</gene>
<keyword evidence="5" id="KW-1185">Reference proteome</keyword>
<dbReference type="Pfam" id="PF02129">
    <property type="entry name" value="Peptidase_S15"/>
    <property type="match status" value="1"/>
</dbReference>
<dbReference type="InterPro" id="IPR013736">
    <property type="entry name" value="Xaa-Pro_dipept_C"/>
</dbReference>
<organism evidence="4 5">
    <name type="scientific">Geodermatophilus saharensis</name>
    <dbReference type="NCBI Taxonomy" id="1137994"/>
    <lineage>
        <taxon>Bacteria</taxon>
        <taxon>Bacillati</taxon>
        <taxon>Actinomycetota</taxon>
        <taxon>Actinomycetes</taxon>
        <taxon>Geodermatophilales</taxon>
        <taxon>Geodermatophilaceae</taxon>
        <taxon>Geodermatophilus</taxon>
    </lineage>
</organism>
<keyword evidence="1 4" id="KW-0378">Hydrolase</keyword>
<dbReference type="InterPro" id="IPR029058">
    <property type="entry name" value="AB_hydrolase_fold"/>
</dbReference>
<evidence type="ECO:0000313" key="5">
    <source>
        <dbReference type="Proteomes" id="UP000198386"/>
    </source>
</evidence>
<evidence type="ECO:0000313" key="4">
    <source>
        <dbReference type="EMBL" id="SNS88219.1"/>
    </source>
</evidence>
<dbReference type="SUPFAM" id="SSF53474">
    <property type="entry name" value="alpha/beta-Hydrolases"/>
    <property type="match status" value="1"/>
</dbReference>
<dbReference type="SMART" id="SM00939">
    <property type="entry name" value="PepX_C"/>
    <property type="match status" value="1"/>
</dbReference>
<feature type="domain" description="Xaa-Pro dipeptidyl-peptidase C-terminal" evidence="3">
    <location>
        <begin position="230"/>
        <end position="462"/>
    </location>
</feature>
<dbReference type="GO" id="GO:0008239">
    <property type="term" value="F:dipeptidyl-peptidase activity"/>
    <property type="evidence" value="ECO:0007669"/>
    <property type="project" value="InterPro"/>
</dbReference>
<evidence type="ECO:0000256" key="1">
    <source>
        <dbReference type="ARBA" id="ARBA00022801"/>
    </source>
</evidence>
<accession>A0A239I3X7</accession>
<dbReference type="InterPro" id="IPR005674">
    <property type="entry name" value="CocE/Ser_esterase"/>
</dbReference>
<dbReference type="InterPro" id="IPR008979">
    <property type="entry name" value="Galactose-bd-like_sf"/>
</dbReference>
<proteinExistence type="predicted"/>
<protein>
    <submittedName>
        <fullName evidence="4">Putative hydrolase, CocE/NonD family</fullName>
    </submittedName>
</protein>
<dbReference type="InterPro" id="IPR000383">
    <property type="entry name" value="Xaa-Pro-like_dom"/>
</dbReference>
<dbReference type="SUPFAM" id="SSF49785">
    <property type="entry name" value="Galactose-binding domain-like"/>
    <property type="match status" value="1"/>
</dbReference>
<dbReference type="EMBL" id="FZOH01000010">
    <property type="protein sequence ID" value="SNS88219.1"/>
    <property type="molecule type" value="Genomic_DNA"/>
</dbReference>
<sequence length="485" mass="52079">MEGLGNRVLAGQRVPVAGGAELNADVYTPAAPGRYPAVVSFGPYSTELHTAGVPTGSNEIGSPPVFTDRGYCPVVAERRGTGRSSGQPLPFLDPRDVDDHEAVIAWAAEQPWCTGEVVLFGTSCYALTQPAVAARRPPALRAFLATELSTDLFRHVVQFGGVPASFFLGLWMGADFTEGQEELRVSPERRALLSRLTNGAAHPLLEEAVHAHVERLFATFLTHTPARDYAEVYARWLFDEKTRTGSTAREVARAELAAIDVPFVAVQNTGYFNLHQFGAYDLVEHAGTPAGTRGSSSGRRCTTCRSTAGRARRSPSSTTCSGAPTTATPSSSVDEDLRLAGAVTVHLSFSCSEIDSHVLARLSRVDVAGRPHLLSPGGVRPVTRTADPTRGSAVEIAVDADRREPLTPGAPVVLRFSLTPAPVLLRAGERLRLELGSRTDLLRESVGHGYAQFDLPVPPYLSRNTVHFRSESWLEVTVVPAPQES</sequence>